<evidence type="ECO:0000256" key="1">
    <source>
        <dbReference type="SAM" id="MobiDB-lite"/>
    </source>
</evidence>
<dbReference type="EMBL" id="SNYW01000006">
    <property type="protein sequence ID" value="TDQ83976.1"/>
    <property type="molecule type" value="Genomic_DNA"/>
</dbReference>
<dbReference type="Proteomes" id="UP000295783">
    <property type="component" value="Unassembled WGS sequence"/>
</dbReference>
<keyword evidence="2" id="KW-0812">Transmembrane</keyword>
<dbReference type="RefSeq" id="WP_133612047.1">
    <property type="nucleotide sequence ID" value="NZ_SNYW01000006.1"/>
</dbReference>
<keyword evidence="2" id="KW-1133">Transmembrane helix</keyword>
<dbReference type="Pfam" id="PF04964">
    <property type="entry name" value="Flp_Fap"/>
    <property type="match status" value="1"/>
</dbReference>
<dbReference type="AlphaFoldDB" id="A0A4R6WR63"/>
<name>A0A4R6WR63_9PROT</name>
<accession>A0A4R6WR63</accession>
<gene>
    <name evidence="3" type="ORF">A8950_0521</name>
</gene>
<organism evidence="3 4">
    <name type="scientific">Dongia mobilis</name>
    <dbReference type="NCBI Taxonomy" id="578943"/>
    <lineage>
        <taxon>Bacteria</taxon>
        <taxon>Pseudomonadati</taxon>
        <taxon>Pseudomonadota</taxon>
        <taxon>Alphaproteobacteria</taxon>
        <taxon>Rhodospirillales</taxon>
        <taxon>Dongiaceae</taxon>
        <taxon>Dongia</taxon>
    </lineage>
</organism>
<proteinExistence type="predicted"/>
<feature type="region of interest" description="Disordered" evidence="1">
    <location>
        <begin position="1"/>
        <end position="27"/>
    </location>
</feature>
<keyword evidence="4" id="KW-1185">Reference proteome</keyword>
<dbReference type="InterPro" id="IPR007047">
    <property type="entry name" value="Flp_Fap"/>
</dbReference>
<protein>
    <submittedName>
        <fullName evidence="3">Flp pilus assembly pilin Flp</fullName>
    </submittedName>
</protein>
<sequence>MNQKPIAPVARPVSRKQHPSSPVSARGRYGWQSGATAIEYGLIAALVALSIYVGVLVAGNGLSEVFLVVGNQLQAVLDAI</sequence>
<evidence type="ECO:0000313" key="4">
    <source>
        <dbReference type="Proteomes" id="UP000295783"/>
    </source>
</evidence>
<evidence type="ECO:0000313" key="3">
    <source>
        <dbReference type="EMBL" id="TDQ83976.1"/>
    </source>
</evidence>
<comment type="caution">
    <text evidence="3">The sequence shown here is derived from an EMBL/GenBank/DDBJ whole genome shotgun (WGS) entry which is preliminary data.</text>
</comment>
<dbReference type="OrthoDB" id="5325135at2"/>
<feature type="transmembrane region" description="Helical" evidence="2">
    <location>
        <begin position="37"/>
        <end position="58"/>
    </location>
</feature>
<reference evidence="3 4" key="1">
    <citation type="submission" date="2019-03" db="EMBL/GenBank/DDBJ databases">
        <title>Genomic Encyclopedia of Type Strains, Phase III (KMG-III): the genomes of soil and plant-associated and newly described type strains.</title>
        <authorList>
            <person name="Whitman W."/>
        </authorList>
    </citation>
    <scope>NUCLEOTIDE SEQUENCE [LARGE SCALE GENOMIC DNA]</scope>
    <source>
        <strain evidence="3 4">CGMCC 1.7660</strain>
    </source>
</reference>
<evidence type="ECO:0000256" key="2">
    <source>
        <dbReference type="SAM" id="Phobius"/>
    </source>
</evidence>
<keyword evidence="2" id="KW-0472">Membrane</keyword>